<dbReference type="InterPro" id="IPR026516">
    <property type="entry name" value="THAP1/10"/>
</dbReference>
<dbReference type="AlphaFoldDB" id="A0AAV1LET4"/>
<dbReference type="Proteomes" id="UP001314205">
    <property type="component" value="Unassembled WGS sequence"/>
</dbReference>
<dbReference type="SMART" id="SM00692">
    <property type="entry name" value="DM3"/>
    <property type="match status" value="1"/>
</dbReference>
<keyword evidence="4 5" id="KW-0238">DNA-binding</keyword>
<dbReference type="EMBL" id="CAVLGL010000088">
    <property type="protein sequence ID" value="CAK1592849.1"/>
    <property type="molecule type" value="Genomic_DNA"/>
</dbReference>
<proteinExistence type="predicted"/>
<dbReference type="GO" id="GO:0043565">
    <property type="term" value="F:sequence-specific DNA binding"/>
    <property type="evidence" value="ECO:0007669"/>
    <property type="project" value="InterPro"/>
</dbReference>
<evidence type="ECO:0000256" key="4">
    <source>
        <dbReference type="ARBA" id="ARBA00023125"/>
    </source>
</evidence>
<name>A0AAV1LET4_9NEOP</name>
<dbReference type="Gene3D" id="6.20.210.20">
    <property type="entry name" value="THAP domain"/>
    <property type="match status" value="1"/>
</dbReference>
<dbReference type="InterPro" id="IPR038441">
    <property type="entry name" value="THAP_Znf_sf"/>
</dbReference>
<gene>
    <name evidence="7" type="ORF">PARMNEM_LOCUS12724</name>
</gene>
<evidence type="ECO:0000256" key="1">
    <source>
        <dbReference type="ARBA" id="ARBA00022723"/>
    </source>
</evidence>
<evidence type="ECO:0000313" key="7">
    <source>
        <dbReference type="EMBL" id="CAK1592849.1"/>
    </source>
</evidence>
<keyword evidence="1" id="KW-0479">Metal-binding</keyword>
<accession>A0AAV1LET4</accession>
<dbReference type="InterPro" id="IPR006612">
    <property type="entry name" value="THAP_Znf"/>
</dbReference>
<evidence type="ECO:0000259" key="6">
    <source>
        <dbReference type="PROSITE" id="PS50950"/>
    </source>
</evidence>
<reference evidence="7 8" key="1">
    <citation type="submission" date="2023-11" db="EMBL/GenBank/DDBJ databases">
        <authorList>
            <person name="Hedman E."/>
            <person name="Englund M."/>
            <person name="Stromberg M."/>
            <person name="Nyberg Akerstrom W."/>
            <person name="Nylinder S."/>
            <person name="Jareborg N."/>
            <person name="Kallberg Y."/>
            <person name="Kronander E."/>
        </authorList>
    </citation>
    <scope>NUCLEOTIDE SEQUENCE [LARGE SCALE GENOMIC DNA]</scope>
</reference>
<evidence type="ECO:0000256" key="5">
    <source>
        <dbReference type="PROSITE-ProRule" id="PRU00309"/>
    </source>
</evidence>
<keyword evidence="8" id="KW-1185">Reference proteome</keyword>
<dbReference type="PROSITE" id="PS50950">
    <property type="entry name" value="ZF_THAP"/>
    <property type="match status" value="1"/>
</dbReference>
<evidence type="ECO:0000256" key="2">
    <source>
        <dbReference type="ARBA" id="ARBA00022771"/>
    </source>
</evidence>
<dbReference type="GO" id="GO:0008270">
    <property type="term" value="F:zinc ion binding"/>
    <property type="evidence" value="ECO:0007669"/>
    <property type="project" value="UniProtKB-KW"/>
</dbReference>
<dbReference type="PANTHER" id="PTHR46600">
    <property type="entry name" value="THAP DOMAIN-CONTAINING"/>
    <property type="match status" value="1"/>
</dbReference>
<dbReference type="Pfam" id="PF05485">
    <property type="entry name" value="THAP"/>
    <property type="match status" value="1"/>
</dbReference>
<organism evidence="7 8">
    <name type="scientific">Parnassius mnemosyne</name>
    <name type="common">clouded apollo</name>
    <dbReference type="NCBI Taxonomy" id="213953"/>
    <lineage>
        <taxon>Eukaryota</taxon>
        <taxon>Metazoa</taxon>
        <taxon>Ecdysozoa</taxon>
        <taxon>Arthropoda</taxon>
        <taxon>Hexapoda</taxon>
        <taxon>Insecta</taxon>
        <taxon>Pterygota</taxon>
        <taxon>Neoptera</taxon>
        <taxon>Endopterygota</taxon>
        <taxon>Lepidoptera</taxon>
        <taxon>Glossata</taxon>
        <taxon>Ditrysia</taxon>
        <taxon>Papilionoidea</taxon>
        <taxon>Papilionidae</taxon>
        <taxon>Parnassiinae</taxon>
        <taxon>Parnassini</taxon>
        <taxon>Parnassius</taxon>
        <taxon>Driopa</taxon>
    </lineage>
</organism>
<dbReference type="PANTHER" id="PTHR46600:SF11">
    <property type="entry name" value="THAP DOMAIN-CONTAINING PROTEIN 10"/>
    <property type="match status" value="1"/>
</dbReference>
<dbReference type="SMART" id="SM00980">
    <property type="entry name" value="THAP"/>
    <property type="match status" value="1"/>
</dbReference>
<keyword evidence="3" id="KW-0862">Zinc</keyword>
<sequence>MVHTTCAVAECKSSCYTNKEVRFHQFPRSEERCKIWVKACKRPDLADRTCESLKNTYMCSLHFEKLMYGKRFLKKTAVPTLLLPSSDWNVQSEKPEVKLLNDSELDEYSEFEQKQYESRTSSSQIASLDWIVKSEKPDVELLNDSELDESSELAQKQYESRISSSQITPLDWIVKSEKPEVESLNYSELDESSELAQKEYESRISSSQITSMDWIVKSEKPEVEPLNDSELDESSEMAQKEYESRISSSPIASLDRIVKSEKPEVELLNVSELDLSSELAQKQYTSGISSSQIAGDSDNKKYIRINRSTQTETRLTDYIPRKPKIKIRLSKTSNKLKCRKNFENIAKKQFLKDCDKYLSPKLSAIVKAQMCRKYKIGK</sequence>
<evidence type="ECO:0000313" key="8">
    <source>
        <dbReference type="Proteomes" id="UP001314205"/>
    </source>
</evidence>
<comment type="caution">
    <text evidence="7">The sequence shown here is derived from an EMBL/GenBank/DDBJ whole genome shotgun (WGS) entry which is preliminary data.</text>
</comment>
<keyword evidence="2 5" id="KW-0863">Zinc-finger</keyword>
<protein>
    <recommendedName>
        <fullName evidence="6">THAP-type domain-containing protein</fullName>
    </recommendedName>
</protein>
<feature type="domain" description="THAP-type" evidence="6">
    <location>
        <begin position="1"/>
        <end position="82"/>
    </location>
</feature>
<evidence type="ECO:0000256" key="3">
    <source>
        <dbReference type="ARBA" id="ARBA00022833"/>
    </source>
</evidence>
<dbReference type="SUPFAM" id="SSF57716">
    <property type="entry name" value="Glucocorticoid receptor-like (DNA-binding domain)"/>
    <property type="match status" value="1"/>
</dbReference>